<dbReference type="OrthoDB" id="3464494at2"/>
<evidence type="ECO:0000313" key="2">
    <source>
        <dbReference type="EMBL" id="RKN77225.1"/>
    </source>
</evidence>
<dbReference type="Pfam" id="PF00480">
    <property type="entry name" value="ROK"/>
    <property type="match status" value="1"/>
</dbReference>
<dbReference type="EMBL" id="RBAM01000001">
    <property type="protein sequence ID" value="RKN77225.1"/>
    <property type="molecule type" value="Genomic_DNA"/>
</dbReference>
<dbReference type="InterPro" id="IPR000600">
    <property type="entry name" value="ROK"/>
</dbReference>
<accession>A0A3B0BUZ3</accession>
<comment type="caution">
    <text evidence="2">The sequence shown here is derived from an EMBL/GenBank/DDBJ whole genome shotgun (WGS) entry which is preliminary data.</text>
</comment>
<reference evidence="2 3" key="1">
    <citation type="journal article" date="2015" name="Antonie Van Leeuwenhoek">
        <title>Streptomyces klenkii sp. nov., isolated from deep marine sediment.</title>
        <authorList>
            <person name="Veyisoglu A."/>
            <person name="Sahin N."/>
        </authorList>
    </citation>
    <scope>NUCLEOTIDE SEQUENCE [LARGE SCALE GENOMIC DNA]</scope>
    <source>
        <strain evidence="2 3">KCTC 29202</strain>
    </source>
</reference>
<dbReference type="PANTHER" id="PTHR18964">
    <property type="entry name" value="ROK (REPRESSOR, ORF, KINASE) FAMILY"/>
    <property type="match status" value="1"/>
</dbReference>
<dbReference type="SUPFAM" id="SSF53067">
    <property type="entry name" value="Actin-like ATPase domain"/>
    <property type="match status" value="1"/>
</dbReference>
<protein>
    <submittedName>
        <fullName evidence="2">ROK family protein</fullName>
    </submittedName>
</protein>
<dbReference type="InterPro" id="IPR043129">
    <property type="entry name" value="ATPase_NBD"/>
</dbReference>
<comment type="similarity">
    <text evidence="1">Belongs to the ROK (NagC/XylR) family.</text>
</comment>
<gene>
    <name evidence="2" type="ORF">D7231_00270</name>
</gene>
<evidence type="ECO:0000256" key="1">
    <source>
        <dbReference type="ARBA" id="ARBA00006479"/>
    </source>
</evidence>
<dbReference type="RefSeq" id="WP_120752841.1">
    <property type="nucleotide sequence ID" value="NZ_JBFADQ010000001.1"/>
</dbReference>
<name>A0A3B0BUZ3_9ACTN</name>
<dbReference type="Gene3D" id="3.30.420.40">
    <property type="match status" value="2"/>
</dbReference>
<keyword evidence="3" id="KW-1185">Reference proteome</keyword>
<dbReference type="PANTHER" id="PTHR18964:SF173">
    <property type="entry name" value="GLUCOKINASE"/>
    <property type="match status" value="1"/>
</dbReference>
<organism evidence="2 3">
    <name type="scientific">Streptomyces klenkii</name>
    <dbReference type="NCBI Taxonomy" id="1420899"/>
    <lineage>
        <taxon>Bacteria</taxon>
        <taxon>Bacillati</taxon>
        <taxon>Actinomycetota</taxon>
        <taxon>Actinomycetes</taxon>
        <taxon>Kitasatosporales</taxon>
        <taxon>Streptomycetaceae</taxon>
        <taxon>Streptomyces</taxon>
    </lineage>
</organism>
<evidence type="ECO:0000313" key="3">
    <source>
        <dbReference type="Proteomes" id="UP000270343"/>
    </source>
</evidence>
<proteinExistence type="inferred from homology"/>
<sequence length="352" mass="37630">MNVNVHDEKVRQILRRSHELDHERYAIGIEIQPYKLTGVVVGSDGVVLARSRRHLTVMGSAEVVKRVADLADNLVDDRLGCAFPRSRVCVGVQVGGPVDPDTGTVLHLVNGPDDHRHEKPPPYRWKGVRLGAELASMLGCATSVENDAHAFAAYEQSLGVGRISTTFGVILIRDGVGAGMVVRGAPLSAPVEFGHLQVWPRGRICDCGMRGCIESQVGNRALTAVVKERTGRELDGLEAAIAIADSDDAQAREAVAAFRKAGTSIARGIATLLTLFGPTHVVVYAAQDLIGGGPGHRAASAFLHAMRKFPAYTFQISRDCQIVTKPLDAVRGAHGAALIALRSCPGVRLQPR</sequence>
<dbReference type="Proteomes" id="UP000270343">
    <property type="component" value="Unassembled WGS sequence"/>
</dbReference>
<dbReference type="AlphaFoldDB" id="A0A3B0BUZ3"/>